<accession>A0ABP9KIK6</accession>
<organism evidence="10 11">
    <name type="scientific">Erythrobacter westpacificensis</name>
    <dbReference type="NCBI Taxonomy" id="1055231"/>
    <lineage>
        <taxon>Bacteria</taxon>
        <taxon>Pseudomonadati</taxon>
        <taxon>Pseudomonadota</taxon>
        <taxon>Alphaproteobacteria</taxon>
        <taxon>Sphingomonadales</taxon>
        <taxon>Erythrobacteraceae</taxon>
        <taxon>Erythrobacter/Porphyrobacter group</taxon>
        <taxon>Erythrobacter</taxon>
    </lineage>
</organism>
<feature type="transmembrane region" description="Helical" evidence="8">
    <location>
        <begin position="123"/>
        <end position="142"/>
    </location>
</feature>
<feature type="transmembrane region" description="Helical" evidence="8">
    <location>
        <begin position="20"/>
        <end position="41"/>
    </location>
</feature>
<keyword evidence="5 8" id="KW-0812">Transmembrane</keyword>
<dbReference type="Pfam" id="PF13231">
    <property type="entry name" value="PMT_2"/>
    <property type="match status" value="1"/>
</dbReference>
<gene>
    <name evidence="10" type="ORF">GCM10023208_27210</name>
</gene>
<feature type="transmembrane region" description="Helical" evidence="8">
    <location>
        <begin position="235"/>
        <end position="255"/>
    </location>
</feature>
<keyword evidence="6 8" id="KW-1133">Transmembrane helix</keyword>
<dbReference type="PANTHER" id="PTHR33908">
    <property type="entry name" value="MANNOSYLTRANSFERASE YKCB-RELATED"/>
    <property type="match status" value="1"/>
</dbReference>
<evidence type="ECO:0000256" key="4">
    <source>
        <dbReference type="ARBA" id="ARBA00022679"/>
    </source>
</evidence>
<evidence type="ECO:0000256" key="3">
    <source>
        <dbReference type="ARBA" id="ARBA00022676"/>
    </source>
</evidence>
<dbReference type="InterPro" id="IPR050297">
    <property type="entry name" value="LipidA_mod_glycosyltrf_83"/>
</dbReference>
<feature type="transmembrane region" description="Helical" evidence="8">
    <location>
        <begin position="267"/>
        <end position="288"/>
    </location>
</feature>
<comment type="caution">
    <text evidence="10">The sequence shown here is derived from an EMBL/GenBank/DDBJ whole genome shotgun (WGS) entry which is preliminary data.</text>
</comment>
<keyword evidence="3" id="KW-0328">Glycosyltransferase</keyword>
<evidence type="ECO:0000256" key="8">
    <source>
        <dbReference type="SAM" id="Phobius"/>
    </source>
</evidence>
<reference evidence="11" key="1">
    <citation type="journal article" date="2019" name="Int. J. Syst. Evol. Microbiol.">
        <title>The Global Catalogue of Microorganisms (GCM) 10K type strain sequencing project: providing services to taxonomists for standard genome sequencing and annotation.</title>
        <authorList>
            <consortium name="The Broad Institute Genomics Platform"/>
            <consortium name="The Broad Institute Genome Sequencing Center for Infectious Disease"/>
            <person name="Wu L."/>
            <person name="Ma J."/>
        </authorList>
    </citation>
    <scope>NUCLEOTIDE SEQUENCE [LARGE SCALE GENOMIC DNA]</scope>
    <source>
        <strain evidence="11">JCM 18014</strain>
    </source>
</reference>
<dbReference type="InterPro" id="IPR038731">
    <property type="entry name" value="RgtA/B/C-like"/>
</dbReference>
<keyword evidence="11" id="KW-1185">Reference proteome</keyword>
<proteinExistence type="predicted"/>
<feature type="transmembrane region" description="Helical" evidence="8">
    <location>
        <begin position="95"/>
        <end position="116"/>
    </location>
</feature>
<evidence type="ECO:0000313" key="11">
    <source>
        <dbReference type="Proteomes" id="UP001500518"/>
    </source>
</evidence>
<sequence length="511" mass="55968">MSGDAPLTAAQKTRAAPAWLHADAVCLLLLAVFTFAHRAVWFGDPVADFDEQLYSFIGWRMQFGELPFVDWWDRKPFGLFAIFGLIHALLGPSALAYQLAAAAVTSVSAWLTFLLARRCVDRVTATFTAAIAVMLIAAYANYSANSEVFFTPLMLGMAVLLVDGDHPRFARRAMLAMLLGGLALQVKYTVLPQCLFFGCWALWVEYRRGRSLVLLAGLAAIIALLGLLPTLGVALFYAVIGEFEAFWFANFASFFERAAAPQGRWTSSFYVGVSPLVVLSVGGIYAAFRMKRPAPFGGWAFFAAWALSALASVLLPSTVYLYYYAALAAPVALVALPLLDRTGPLRIAPAILLSAVLLYLLSLPARYEESLDQREAAHQLAAAIAPHVDDKDNCLWIWDGPTALYRLSESCVPTRYVYPDHLNNALEANALEVDQLAEVRRVLATRPGAIVTAARGVTIRNPEAMEIVEATLRRDYEPRLTVNMHEREITAWVRAPASAPASATTGTTPRR</sequence>
<feature type="transmembrane region" description="Helical" evidence="8">
    <location>
        <begin position="176"/>
        <end position="203"/>
    </location>
</feature>
<evidence type="ECO:0000256" key="6">
    <source>
        <dbReference type="ARBA" id="ARBA00022989"/>
    </source>
</evidence>
<evidence type="ECO:0000259" key="9">
    <source>
        <dbReference type="Pfam" id="PF13231"/>
    </source>
</evidence>
<evidence type="ECO:0000256" key="5">
    <source>
        <dbReference type="ARBA" id="ARBA00022692"/>
    </source>
</evidence>
<evidence type="ECO:0000313" key="10">
    <source>
        <dbReference type="EMBL" id="GAA5059657.1"/>
    </source>
</evidence>
<feature type="transmembrane region" description="Helical" evidence="8">
    <location>
        <begin position="209"/>
        <end position="228"/>
    </location>
</feature>
<evidence type="ECO:0000256" key="2">
    <source>
        <dbReference type="ARBA" id="ARBA00022475"/>
    </source>
</evidence>
<keyword evidence="7 8" id="KW-0472">Membrane</keyword>
<evidence type="ECO:0000256" key="7">
    <source>
        <dbReference type="ARBA" id="ARBA00023136"/>
    </source>
</evidence>
<name>A0ABP9KIK6_9SPHN</name>
<feature type="transmembrane region" description="Helical" evidence="8">
    <location>
        <begin position="321"/>
        <end position="339"/>
    </location>
</feature>
<protein>
    <recommendedName>
        <fullName evidence="9">Glycosyltransferase RgtA/B/C/D-like domain-containing protein</fullName>
    </recommendedName>
</protein>
<feature type="domain" description="Glycosyltransferase RgtA/B/C/D-like" evidence="9">
    <location>
        <begin position="75"/>
        <end position="231"/>
    </location>
</feature>
<dbReference type="PANTHER" id="PTHR33908:SF11">
    <property type="entry name" value="MEMBRANE PROTEIN"/>
    <property type="match status" value="1"/>
</dbReference>
<dbReference type="Proteomes" id="UP001500518">
    <property type="component" value="Unassembled WGS sequence"/>
</dbReference>
<feature type="transmembrane region" description="Helical" evidence="8">
    <location>
        <begin position="346"/>
        <end position="365"/>
    </location>
</feature>
<keyword evidence="4" id="KW-0808">Transferase</keyword>
<dbReference type="EMBL" id="BAABHV010000021">
    <property type="protein sequence ID" value="GAA5059657.1"/>
    <property type="molecule type" value="Genomic_DNA"/>
</dbReference>
<evidence type="ECO:0000256" key="1">
    <source>
        <dbReference type="ARBA" id="ARBA00004651"/>
    </source>
</evidence>
<keyword evidence="2" id="KW-1003">Cell membrane</keyword>
<feature type="transmembrane region" description="Helical" evidence="8">
    <location>
        <begin position="295"/>
        <end position="315"/>
    </location>
</feature>
<comment type="subcellular location">
    <subcellularLocation>
        <location evidence="1">Cell membrane</location>
        <topology evidence="1">Multi-pass membrane protein</topology>
    </subcellularLocation>
</comment>